<evidence type="ECO:0000313" key="3">
    <source>
        <dbReference type="Proteomes" id="UP000295573"/>
    </source>
</evidence>
<dbReference type="RefSeq" id="WP_158290974.1">
    <property type="nucleotide sequence ID" value="NZ_SLWR01000006.1"/>
</dbReference>
<keyword evidence="1" id="KW-0472">Membrane</keyword>
<feature type="transmembrane region" description="Helical" evidence="1">
    <location>
        <begin position="404"/>
        <end position="423"/>
    </location>
</feature>
<organism evidence="2 3">
    <name type="scientific">Kribbella antiqua</name>
    <dbReference type="NCBI Taxonomy" id="2512217"/>
    <lineage>
        <taxon>Bacteria</taxon>
        <taxon>Bacillati</taxon>
        <taxon>Actinomycetota</taxon>
        <taxon>Actinomycetes</taxon>
        <taxon>Propionibacteriales</taxon>
        <taxon>Kribbellaceae</taxon>
        <taxon>Kribbella</taxon>
    </lineage>
</organism>
<keyword evidence="1" id="KW-0812">Transmembrane</keyword>
<keyword evidence="3" id="KW-1185">Reference proteome</keyword>
<proteinExistence type="predicted"/>
<keyword evidence="1" id="KW-1133">Transmembrane helix</keyword>
<dbReference type="EMBL" id="SLWR01000006">
    <property type="protein sequence ID" value="TCO46783.1"/>
    <property type="molecule type" value="Genomic_DNA"/>
</dbReference>
<name>A0A4R2INP5_9ACTN</name>
<dbReference type="OrthoDB" id="4222977at2"/>
<dbReference type="AlphaFoldDB" id="A0A4R2INP5"/>
<evidence type="ECO:0000313" key="2">
    <source>
        <dbReference type="EMBL" id="TCO46783.1"/>
    </source>
</evidence>
<dbReference type="Proteomes" id="UP000295573">
    <property type="component" value="Unassembled WGS sequence"/>
</dbReference>
<protein>
    <submittedName>
        <fullName evidence="2">Uncharacterized protein</fullName>
    </submittedName>
</protein>
<comment type="caution">
    <text evidence="2">The sequence shown here is derived from an EMBL/GenBank/DDBJ whole genome shotgun (WGS) entry which is preliminary data.</text>
</comment>
<accession>A0A4R2INP5</accession>
<sequence>MSNAAVVELRAVAGLEVYRRNPFRLTGLPTDVDRRTARHRQQQLTAVLQVGADLPEDVTAADPNELRGAFERVLGDPRRRLVEELFWLWGSPGAKCRCPRQVHHEHDEAVRAHSAVLEEELTDLGRTPHPSAVAKRGVMWVMASRHWDAALKSKHFWEHVRHRIDVLDDRQLDRSVVAELRKELPLALVRPLTDLVAATPAPLRLATIARKWPVPKRVLELRLEEIAEPLYDEIHTLASELIQRLHSEDAQRIANDVTRVLRPKLNRLEALVPHAQHRRTASARERVGIVLNNCATQLIETGSVLDGRAAKWLDEAGELAGDTPGADTVAANKATLDEMRRTLETIRSQVNYYVGIGSTYSAKAMLRRVRSALGDGPGSYDVDKMLADLGGRRVTEKSGGRYGWLWWALIGGAAVGALVRWLAGW</sequence>
<gene>
    <name evidence="2" type="ORF">EV646_10622</name>
</gene>
<reference evidence="2 3" key="1">
    <citation type="journal article" date="2015" name="Stand. Genomic Sci.">
        <title>Genomic Encyclopedia of Bacterial and Archaeal Type Strains, Phase III: the genomes of soil and plant-associated and newly described type strains.</title>
        <authorList>
            <person name="Whitman W.B."/>
            <person name="Woyke T."/>
            <person name="Klenk H.P."/>
            <person name="Zhou Y."/>
            <person name="Lilburn T.G."/>
            <person name="Beck B.J."/>
            <person name="De Vos P."/>
            <person name="Vandamme P."/>
            <person name="Eisen J.A."/>
            <person name="Garrity G."/>
            <person name="Hugenholtz P."/>
            <person name="Kyrpides N.C."/>
        </authorList>
    </citation>
    <scope>NUCLEOTIDE SEQUENCE [LARGE SCALE GENOMIC DNA]</scope>
    <source>
        <strain evidence="2 3">VKM Ac-2541</strain>
    </source>
</reference>
<evidence type="ECO:0000256" key="1">
    <source>
        <dbReference type="SAM" id="Phobius"/>
    </source>
</evidence>